<sequence length="349" mass="39376">MFQDITIEDLAVRKKGELVLIDVRSPSEYAESSIPGSINIPLFNDEERAEIGTLYKQVSVDAAQERGLEIVSAKLPAFIKEFAAIPEKKAVFCWRGGMRSKTTATLLSLMNIHAYRLSGGFRAYRQWVVAMLETMSFEPPAYVIHGNTGNGKTALLRKLKQKGYPVLDLEDMAGHRGSVFGEIGLRSHNQKTFDALLLDELLLYQKAPYILMEAESKRIGKVVIPELVMAKKDQGTHIRVELPIEARVQTILEDYQPWDHPEACAKAFSKIESRIHRPIAVEIGDSLKNGNYERAVELLLLYYYDPRYEHSEEQYEGAEFTTIRADSVDEAVLAVEQLLERTSGQRVNG</sequence>
<feature type="domain" description="Rhodanese" evidence="2">
    <location>
        <begin position="14"/>
        <end position="130"/>
    </location>
</feature>
<accession>A0ABQ4MFM1</accession>
<dbReference type="NCBIfam" id="NF008750">
    <property type="entry name" value="PRK11784.1-2"/>
    <property type="match status" value="1"/>
</dbReference>
<dbReference type="Gene3D" id="3.40.250.10">
    <property type="entry name" value="Rhodanese-like domain"/>
    <property type="match status" value="1"/>
</dbReference>
<evidence type="ECO:0000313" key="3">
    <source>
        <dbReference type="EMBL" id="GIP54798.1"/>
    </source>
</evidence>
<dbReference type="InterPro" id="IPR001763">
    <property type="entry name" value="Rhodanese-like_dom"/>
</dbReference>
<dbReference type="PROSITE" id="PS50206">
    <property type="entry name" value="RHODANESE_3"/>
    <property type="match status" value="1"/>
</dbReference>
<dbReference type="PANTHER" id="PTHR30401">
    <property type="entry name" value="TRNA 2-SELENOURIDINE SYNTHASE"/>
    <property type="match status" value="1"/>
</dbReference>
<dbReference type="SMART" id="SM00450">
    <property type="entry name" value="RHOD"/>
    <property type="match status" value="1"/>
</dbReference>
<dbReference type="Pfam" id="PF26341">
    <property type="entry name" value="AAA_SelU"/>
    <property type="match status" value="1"/>
</dbReference>
<dbReference type="InterPro" id="IPR027417">
    <property type="entry name" value="P-loop_NTPase"/>
</dbReference>
<proteinExistence type="predicted"/>
<evidence type="ECO:0000313" key="4">
    <source>
        <dbReference type="Proteomes" id="UP000679992"/>
    </source>
</evidence>
<dbReference type="Pfam" id="PF00581">
    <property type="entry name" value="Rhodanese"/>
    <property type="match status" value="1"/>
</dbReference>
<evidence type="ECO:0000256" key="1">
    <source>
        <dbReference type="ARBA" id="ARBA00023266"/>
    </source>
</evidence>
<dbReference type="PANTHER" id="PTHR30401:SF0">
    <property type="entry name" value="TRNA 2-SELENOURIDINE SYNTHASE"/>
    <property type="match status" value="1"/>
</dbReference>
<keyword evidence="1" id="KW-0711">Selenium</keyword>
<dbReference type="InterPro" id="IPR036873">
    <property type="entry name" value="Rhodanese-like_dom_sf"/>
</dbReference>
<dbReference type="SUPFAM" id="SSF52821">
    <property type="entry name" value="Rhodanese/Cell cycle control phosphatase"/>
    <property type="match status" value="1"/>
</dbReference>
<keyword evidence="4" id="KW-1185">Reference proteome</keyword>
<name>A0ABQ4MFM1_9BACL</name>
<protein>
    <submittedName>
        <fullName evidence="3">tRNA 2-selenouridine synthase</fullName>
    </submittedName>
</protein>
<gene>
    <name evidence="3" type="ORF">J42TS3_38330</name>
</gene>
<dbReference type="NCBIfam" id="TIGR03167">
    <property type="entry name" value="tRNA_sel_U_synt"/>
    <property type="match status" value="1"/>
</dbReference>
<organism evidence="3 4">
    <name type="scientific">Paenibacillus vini</name>
    <dbReference type="NCBI Taxonomy" id="1476024"/>
    <lineage>
        <taxon>Bacteria</taxon>
        <taxon>Bacillati</taxon>
        <taxon>Bacillota</taxon>
        <taxon>Bacilli</taxon>
        <taxon>Bacillales</taxon>
        <taxon>Paenibacillaceae</taxon>
        <taxon>Paenibacillus</taxon>
    </lineage>
</organism>
<evidence type="ECO:0000259" key="2">
    <source>
        <dbReference type="PROSITE" id="PS50206"/>
    </source>
</evidence>
<dbReference type="EMBL" id="BOSL01000013">
    <property type="protein sequence ID" value="GIP54798.1"/>
    <property type="molecule type" value="Genomic_DNA"/>
</dbReference>
<dbReference type="InterPro" id="IPR058840">
    <property type="entry name" value="AAA_SelU"/>
</dbReference>
<dbReference type="InterPro" id="IPR017582">
    <property type="entry name" value="SelU"/>
</dbReference>
<comment type="caution">
    <text evidence="3">The sequence shown here is derived from an EMBL/GenBank/DDBJ whole genome shotgun (WGS) entry which is preliminary data.</text>
</comment>
<reference evidence="3 4" key="1">
    <citation type="submission" date="2021-03" db="EMBL/GenBank/DDBJ databases">
        <title>Antimicrobial resistance genes in bacteria isolated from Japanese honey, and their potential for conferring macrolide and lincosamide resistance in the American foulbrood pathogen Paenibacillus larvae.</title>
        <authorList>
            <person name="Okamoto M."/>
            <person name="Kumagai M."/>
            <person name="Kanamori H."/>
            <person name="Takamatsu D."/>
        </authorList>
    </citation>
    <scope>NUCLEOTIDE SEQUENCE [LARGE SCALE GENOMIC DNA]</scope>
    <source>
        <strain evidence="3 4">J42TS3</strain>
    </source>
</reference>
<dbReference type="RefSeq" id="WP_213655975.1">
    <property type="nucleotide sequence ID" value="NZ_BOSL01000013.1"/>
</dbReference>
<dbReference type="SUPFAM" id="SSF52540">
    <property type="entry name" value="P-loop containing nucleoside triphosphate hydrolases"/>
    <property type="match status" value="1"/>
</dbReference>
<dbReference type="Proteomes" id="UP000679992">
    <property type="component" value="Unassembled WGS sequence"/>
</dbReference>